<keyword evidence="3" id="KW-1185">Reference proteome</keyword>
<accession>A0ABS8TRG8</accession>
<evidence type="ECO:0000256" key="1">
    <source>
        <dbReference type="SAM" id="MobiDB-lite"/>
    </source>
</evidence>
<dbReference type="EMBL" id="JACEIK010001954">
    <property type="protein sequence ID" value="MCD7473328.1"/>
    <property type="molecule type" value="Genomic_DNA"/>
</dbReference>
<gene>
    <name evidence="2" type="ORF">HAX54_015111</name>
</gene>
<feature type="compositionally biased region" description="Basic residues" evidence="1">
    <location>
        <begin position="1"/>
        <end position="13"/>
    </location>
</feature>
<proteinExistence type="predicted"/>
<organism evidence="2 3">
    <name type="scientific">Datura stramonium</name>
    <name type="common">Jimsonweed</name>
    <name type="synonym">Common thornapple</name>
    <dbReference type="NCBI Taxonomy" id="4076"/>
    <lineage>
        <taxon>Eukaryota</taxon>
        <taxon>Viridiplantae</taxon>
        <taxon>Streptophyta</taxon>
        <taxon>Embryophyta</taxon>
        <taxon>Tracheophyta</taxon>
        <taxon>Spermatophyta</taxon>
        <taxon>Magnoliopsida</taxon>
        <taxon>eudicotyledons</taxon>
        <taxon>Gunneridae</taxon>
        <taxon>Pentapetalae</taxon>
        <taxon>asterids</taxon>
        <taxon>lamiids</taxon>
        <taxon>Solanales</taxon>
        <taxon>Solanaceae</taxon>
        <taxon>Solanoideae</taxon>
        <taxon>Datureae</taxon>
        <taxon>Datura</taxon>
    </lineage>
</organism>
<evidence type="ECO:0000313" key="3">
    <source>
        <dbReference type="Proteomes" id="UP000823775"/>
    </source>
</evidence>
<sequence>MGKLGKKARKFAKKNLPSVLRDRRKKKALFKKRYSSKNEQSNVEDQANLIHHSNERNTEVEAFEDLSLVAPFMENDSDAFADSSDSDGYLSEDINYENETDSEPGRLLEGDKCTSELMMQNIKIQENLAVQKRKLERLKRKVDCFC</sequence>
<feature type="compositionally biased region" description="Basic residues" evidence="1">
    <location>
        <begin position="22"/>
        <end position="35"/>
    </location>
</feature>
<feature type="region of interest" description="Disordered" evidence="1">
    <location>
        <begin position="78"/>
        <end position="107"/>
    </location>
</feature>
<protein>
    <submittedName>
        <fullName evidence="2">Uncharacterized protein</fullName>
    </submittedName>
</protein>
<feature type="compositionally biased region" description="Low complexity" evidence="1">
    <location>
        <begin position="78"/>
        <end position="87"/>
    </location>
</feature>
<evidence type="ECO:0000313" key="2">
    <source>
        <dbReference type="EMBL" id="MCD7473328.1"/>
    </source>
</evidence>
<reference evidence="2 3" key="1">
    <citation type="journal article" date="2021" name="BMC Genomics">
        <title>Datura genome reveals duplications of psychoactive alkaloid biosynthetic genes and high mutation rate following tissue culture.</title>
        <authorList>
            <person name="Rajewski A."/>
            <person name="Carter-House D."/>
            <person name="Stajich J."/>
            <person name="Litt A."/>
        </authorList>
    </citation>
    <scope>NUCLEOTIDE SEQUENCE [LARGE SCALE GENOMIC DNA]</scope>
    <source>
        <strain evidence="2">AR-01</strain>
    </source>
</reference>
<comment type="caution">
    <text evidence="2">The sequence shown here is derived from an EMBL/GenBank/DDBJ whole genome shotgun (WGS) entry which is preliminary data.</text>
</comment>
<dbReference type="Proteomes" id="UP000823775">
    <property type="component" value="Unassembled WGS sequence"/>
</dbReference>
<feature type="region of interest" description="Disordered" evidence="1">
    <location>
        <begin position="1"/>
        <end position="56"/>
    </location>
</feature>
<name>A0ABS8TRG8_DATST</name>